<proteinExistence type="predicted"/>
<dbReference type="Pfam" id="PF01306">
    <property type="entry name" value="LacY_symp"/>
    <property type="match status" value="1"/>
</dbReference>
<dbReference type="NCBIfam" id="TIGR00882">
    <property type="entry name" value="2A0105"/>
    <property type="match status" value="1"/>
</dbReference>
<feature type="transmembrane region" description="Helical" evidence="8">
    <location>
        <begin position="259"/>
        <end position="279"/>
    </location>
</feature>
<comment type="subcellular location">
    <subcellularLocation>
        <location evidence="1">Cell inner membrane</location>
        <topology evidence="1">Multi-pass membrane protein</topology>
    </subcellularLocation>
</comment>
<evidence type="ECO:0000256" key="2">
    <source>
        <dbReference type="ARBA" id="ARBA00022448"/>
    </source>
</evidence>
<keyword evidence="7 8" id="KW-0472">Membrane</keyword>
<sequence length="424" mass="46884">MNSESKKYYASLSALLFFFFFTWSSAFSVVAIWLRKFVGLEGTDIGIIFSCISIVALCAQPLYGFIQDKLGLKKNLLFYIAALLIGSGPFFMILAPLLQWNIFVGSMIGGLYVGMTFNAGIGVLESYTERVSRMRDFEYGKARMWGSLGWAAATFFAGRNININPDYNFIMASVSGVIFMVILLRLKAVKTNALNNLEFGNPAAITVKDALQLLVLPRFWALILFVLGTCIYGVYDQQFMVYFAQQFADESMGNEMYGYLNSLQVFLEAGGMFLAPYIVNRIGAKNGLLFASSVMALRIIGSGLVDGPIMISVMKLLHAVELPILLIAIFKYNSKHFDKRLSSTLYLVGFSCITSIVASVLSPLAGYGYDKIGFADTYLIMGSFVIITTVLSYFCLRNDSPDDHKPIAANNNGKLNLVEDKVAN</sequence>
<dbReference type="Gene3D" id="1.20.1250.20">
    <property type="entry name" value="MFS general substrate transporter like domains"/>
    <property type="match status" value="2"/>
</dbReference>
<dbReference type="InterPro" id="IPR020846">
    <property type="entry name" value="MFS_dom"/>
</dbReference>
<evidence type="ECO:0000256" key="8">
    <source>
        <dbReference type="SAM" id="Phobius"/>
    </source>
</evidence>
<keyword evidence="6 8" id="KW-1133">Transmembrane helix</keyword>
<dbReference type="InterPro" id="IPR036259">
    <property type="entry name" value="MFS_trans_sf"/>
</dbReference>
<keyword evidence="5 8" id="KW-0812">Transmembrane</keyword>
<feature type="transmembrane region" description="Helical" evidence="8">
    <location>
        <begin position="344"/>
        <end position="365"/>
    </location>
</feature>
<dbReference type="GO" id="GO:0030395">
    <property type="term" value="F:lactose binding"/>
    <property type="evidence" value="ECO:0007669"/>
    <property type="project" value="TreeGrafter"/>
</dbReference>
<accession>A0A0N0ZAL1</accession>
<feature type="domain" description="Major facilitator superfamily (MFS) profile" evidence="9">
    <location>
        <begin position="8"/>
        <end position="400"/>
    </location>
</feature>
<feature type="transmembrane region" description="Helical" evidence="8">
    <location>
        <begin position="377"/>
        <end position="396"/>
    </location>
</feature>
<feature type="transmembrane region" description="Helical" evidence="8">
    <location>
        <begin position="12"/>
        <end position="33"/>
    </location>
</feature>
<evidence type="ECO:0000256" key="6">
    <source>
        <dbReference type="ARBA" id="ARBA00022989"/>
    </source>
</evidence>
<evidence type="ECO:0000256" key="3">
    <source>
        <dbReference type="ARBA" id="ARBA00022475"/>
    </source>
</evidence>
<evidence type="ECO:0000256" key="7">
    <source>
        <dbReference type="ARBA" id="ARBA00023136"/>
    </source>
</evidence>
<feature type="transmembrane region" description="Helical" evidence="8">
    <location>
        <begin position="76"/>
        <end position="96"/>
    </location>
</feature>
<comment type="caution">
    <text evidence="10">The sequence shown here is derived from an EMBL/GenBank/DDBJ whole genome shotgun (WGS) entry which is preliminary data.</text>
</comment>
<gene>
    <name evidence="10" type="ORF">M992_1712</name>
</gene>
<evidence type="ECO:0000256" key="5">
    <source>
        <dbReference type="ARBA" id="ARBA00022692"/>
    </source>
</evidence>
<reference evidence="10 11" key="1">
    <citation type="submission" date="2015-07" db="EMBL/GenBank/DDBJ databases">
        <title>ATOL: Assembling a taxonomically balanced genome-scale reconstruction of the evolutionary history of the Enterobacteriaceae.</title>
        <authorList>
            <person name="Plunkett G.III."/>
            <person name="Neeno-Eckwall E.C."/>
            <person name="Glasner J.D."/>
            <person name="Perna N.T."/>
        </authorList>
    </citation>
    <scope>NUCLEOTIDE SEQUENCE [LARGE SCALE GENOMIC DNA]</scope>
    <source>
        <strain evidence="10 11">ATCC 35017</strain>
    </source>
</reference>
<dbReference type="GO" id="GO:0015528">
    <property type="term" value="F:lactose:proton symporter activity"/>
    <property type="evidence" value="ECO:0007669"/>
    <property type="project" value="TreeGrafter"/>
</dbReference>
<keyword evidence="3" id="KW-1003">Cell membrane</keyword>
<feature type="transmembrane region" description="Helical" evidence="8">
    <location>
        <begin position="102"/>
        <end position="124"/>
    </location>
</feature>
<dbReference type="GO" id="GO:0005886">
    <property type="term" value="C:plasma membrane"/>
    <property type="evidence" value="ECO:0007669"/>
    <property type="project" value="UniProtKB-SubCell"/>
</dbReference>
<feature type="transmembrane region" description="Helical" evidence="8">
    <location>
        <begin position="144"/>
        <end position="161"/>
    </location>
</feature>
<dbReference type="AlphaFoldDB" id="A0A0N0ZAL1"/>
<feature type="transmembrane region" description="Helical" evidence="8">
    <location>
        <begin position="215"/>
        <end position="235"/>
    </location>
</feature>
<dbReference type="PRINTS" id="PR00174">
    <property type="entry name" value="LACYSMPORT"/>
</dbReference>
<protein>
    <submittedName>
        <fullName evidence="10">Major facilitator superfamily sucrose permease</fullName>
    </submittedName>
</protein>
<evidence type="ECO:0000313" key="11">
    <source>
        <dbReference type="Proteomes" id="UP000053226"/>
    </source>
</evidence>
<dbReference type="OrthoDB" id="7065110at2"/>
<evidence type="ECO:0000256" key="4">
    <source>
        <dbReference type="ARBA" id="ARBA00022519"/>
    </source>
</evidence>
<dbReference type="PANTHER" id="PTHR23522:SF10">
    <property type="entry name" value="3-PHENYLPROPIONIC ACID TRANSPORTER-RELATED"/>
    <property type="match status" value="1"/>
</dbReference>
<evidence type="ECO:0000256" key="1">
    <source>
        <dbReference type="ARBA" id="ARBA00004429"/>
    </source>
</evidence>
<feature type="transmembrane region" description="Helical" evidence="8">
    <location>
        <begin position="311"/>
        <end position="332"/>
    </location>
</feature>
<dbReference type="NCBIfam" id="NF007077">
    <property type="entry name" value="PRK09528.1"/>
    <property type="match status" value="1"/>
</dbReference>
<keyword evidence="4" id="KW-0997">Cell inner membrane</keyword>
<organism evidence="10 11">
    <name type="scientific">Moellerella wisconsensis ATCC 35017</name>
    <dbReference type="NCBI Taxonomy" id="1354267"/>
    <lineage>
        <taxon>Bacteria</taxon>
        <taxon>Pseudomonadati</taxon>
        <taxon>Pseudomonadota</taxon>
        <taxon>Gammaproteobacteria</taxon>
        <taxon>Enterobacterales</taxon>
        <taxon>Morganellaceae</taxon>
        <taxon>Moellerella</taxon>
    </lineage>
</organism>
<evidence type="ECO:0000313" key="10">
    <source>
        <dbReference type="EMBL" id="KPD02558.1"/>
    </source>
</evidence>
<dbReference type="SUPFAM" id="SSF103473">
    <property type="entry name" value="MFS general substrate transporter"/>
    <property type="match status" value="1"/>
</dbReference>
<feature type="transmembrane region" description="Helical" evidence="8">
    <location>
        <begin position="167"/>
        <end position="186"/>
    </location>
</feature>
<feature type="transmembrane region" description="Helical" evidence="8">
    <location>
        <begin position="286"/>
        <end position="305"/>
    </location>
</feature>
<keyword evidence="2" id="KW-0813">Transport</keyword>
<dbReference type="InterPro" id="IPR000576">
    <property type="entry name" value="LacY/RafB_perm_fam"/>
</dbReference>
<evidence type="ECO:0000259" key="9">
    <source>
        <dbReference type="PROSITE" id="PS50850"/>
    </source>
</evidence>
<dbReference type="EMBL" id="LGAA01000018">
    <property type="protein sequence ID" value="KPD02558.1"/>
    <property type="molecule type" value="Genomic_DNA"/>
</dbReference>
<name>A0A0N0ZAL1_9GAMM</name>
<dbReference type="RefSeq" id="WP_072165937.1">
    <property type="nucleotide sequence ID" value="NZ_CAWMUS010000018.1"/>
</dbReference>
<feature type="transmembrane region" description="Helical" evidence="8">
    <location>
        <begin position="45"/>
        <end position="64"/>
    </location>
</feature>
<dbReference type="PROSITE" id="PS50850">
    <property type="entry name" value="MFS"/>
    <property type="match status" value="1"/>
</dbReference>
<keyword evidence="11" id="KW-1185">Reference proteome</keyword>
<dbReference type="PANTHER" id="PTHR23522">
    <property type="entry name" value="BLL5896 PROTEIN"/>
    <property type="match status" value="1"/>
</dbReference>
<dbReference type="Proteomes" id="UP000053226">
    <property type="component" value="Unassembled WGS sequence"/>
</dbReference>